<dbReference type="Proteomes" id="UP000250354">
    <property type="component" value="Chromosome"/>
</dbReference>
<accession>A0A9Q4DDR5</accession>
<reference evidence="2" key="2">
    <citation type="submission" date="2022-09" db="EMBL/GenBank/DDBJ databases">
        <title>Aerococcus urinae taxonomy study.</title>
        <authorList>
            <person name="Christensen J."/>
            <person name="Senneby E."/>
        </authorList>
    </citation>
    <scope>NUCLEOTIDE SEQUENCE</scope>
    <source>
        <strain evidence="2">LUND-41-B12</strain>
    </source>
</reference>
<dbReference type="RefSeq" id="WP_168163191.1">
    <property type="nucleotide sequence ID" value="NZ_CAJHLG010000004.1"/>
</dbReference>
<reference evidence="3 4" key="1">
    <citation type="journal article" date="2020" name="J. Bacteriol.">
        <title>Aerococcus urinae Isolated from Women with Lower Urinary Tract Symptoms: In Vitro Aggregation and Genome Analysis.</title>
        <authorList>
            <person name="Hilt E.E."/>
            <person name="Putonti C."/>
            <person name="Thomas-White K."/>
            <person name="Lewis A.L."/>
            <person name="Visick K.L."/>
            <person name="Gilbert N.M."/>
            <person name="Wolfe A.J."/>
        </authorList>
    </citation>
    <scope>NUCLEOTIDE SEQUENCE [LARGE SCALE GENOMIC DNA]</scope>
    <source>
        <strain evidence="3 4">UMB1016</strain>
    </source>
</reference>
<evidence type="ECO:0000313" key="5">
    <source>
        <dbReference type="Proteomes" id="UP001069047"/>
    </source>
</evidence>
<dbReference type="EMBL" id="JAOTMY010000001">
    <property type="protein sequence ID" value="MCY3087140.1"/>
    <property type="molecule type" value="Genomic_DNA"/>
</dbReference>
<dbReference type="AlphaFoldDB" id="A0A9Q4DDR5"/>
<evidence type="ECO:0000313" key="3">
    <source>
        <dbReference type="EMBL" id="WWC55388.1"/>
    </source>
</evidence>
<reference evidence="3" key="3">
    <citation type="submission" date="2024-02" db="EMBL/GenBank/DDBJ databases">
        <authorList>
            <person name="Choi B."/>
        </authorList>
    </citation>
    <scope>NUCLEOTIDE SEQUENCE</scope>
    <source>
        <strain evidence="3">UMB1016</strain>
    </source>
</reference>
<name>A0A9Q4DDR5_9LACT</name>
<feature type="region of interest" description="Disordered" evidence="1">
    <location>
        <begin position="1"/>
        <end position="45"/>
    </location>
</feature>
<feature type="compositionally biased region" description="Basic and acidic residues" evidence="1">
    <location>
        <begin position="17"/>
        <end position="32"/>
    </location>
</feature>
<dbReference type="EMBL" id="CP145132">
    <property type="protein sequence ID" value="WWC55388.1"/>
    <property type="molecule type" value="Genomic_DNA"/>
</dbReference>
<sequence>MQSQQNHDEDDQLIGQRELEFPYKEPKERDSADISDFNQLDDLPF</sequence>
<evidence type="ECO:0000313" key="2">
    <source>
        <dbReference type="EMBL" id="MCY3087140.1"/>
    </source>
</evidence>
<proteinExistence type="predicted"/>
<protein>
    <submittedName>
        <fullName evidence="2">Uncharacterized protein</fullName>
    </submittedName>
</protein>
<evidence type="ECO:0000256" key="1">
    <source>
        <dbReference type="SAM" id="MobiDB-lite"/>
    </source>
</evidence>
<evidence type="ECO:0000313" key="4">
    <source>
        <dbReference type="Proteomes" id="UP000250354"/>
    </source>
</evidence>
<keyword evidence="4" id="KW-1185">Reference proteome</keyword>
<organism evidence="2 5">
    <name type="scientific">Aerococcus mictus</name>
    <dbReference type="NCBI Taxonomy" id="2976810"/>
    <lineage>
        <taxon>Bacteria</taxon>
        <taxon>Bacillati</taxon>
        <taxon>Bacillota</taxon>
        <taxon>Bacilli</taxon>
        <taxon>Lactobacillales</taxon>
        <taxon>Aerococcaceae</taxon>
        <taxon>Aerococcus</taxon>
    </lineage>
</organism>
<dbReference type="Proteomes" id="UP001069047">
    <property type="component" value="Unassembled WGS sequence"/>
</dbReference>
<gene>
    <name evidence="3" type="ORF">DBT44_0003520</name>
    <name evidence="2" type="ORF">ODY61_03275</name>
</gene>